<sequence length="246" mass="27916">MRQIVLDTETTGIEPREGHRIIEIGCVELVRRQLTQRHYHVYLNPEREIDIEATQVHGMTWDGLKDQPLFAQVADDFLAFVQGSELLIHNAPFDVGFINAELERLNQQLGQARYGRLEDYCQIFDTLAYARRRHPGQRNSLDALCKRYHVDNTGRTLHGALLDSEILADVYLRMTGGQTALSLGQDEEEQQDALVDVHLSRRPVKRQGALPIYYAQAEELAAHQAKLAQLEAQAGSCVWLAQESQS</sequence>
<dbReference type="InterPro" id="IPR036397">
    <property type="entry name" value="RNaseH_sf"/>
</dbReference>
<keyword evidence="6 16" id="KW-0548">Nucleotidyltransferase</keyword>
<organism evidence="18 19">
    <name type="scientific">Marinospirillum alkalitolerans</name>
    <dbReference type="NCBI Taxonomy" id="3123374"/>
    <lineage>
        <taxon>Bacteria</taxon>
        <taxon>Pseudomonadati</taxon>
        <taxon>Pseudomonadota</taxon>
        <taxon>Gammaproteobacteria</taxon>
        <taxon>Oceanospirillales</taxon>
        <taxon>Oceanospirillaceae</taxon>
        <taxon>Marinospirillum</taxon>
    </lineage>
</organism>
<comment type="subunit">
    <text evidence="16">DNA polymerase III contains a core (composed of alpha, epsilon and theta chains) that associates with a tau subunit. This core dimerizes to form the POLIII' complex. PolIII' associates with the gamma complex (composed of gamma, delta, delta', psi and chi chains) and with the beta chain to form the complete DNA polymerase III complex.</text>
</comment>
<dbReference type="InterPro" id="IPR012337">
    <property type="entry name" value="RNaseH-like_sf"/>
</dbReference>
<evidence type="ECO:0000256" key="7">
    <source>
        <dbReference type="ARBA" id="ARBA00022705"/>
    </source>
</evidence>
<protein>
    <recommendedName>
        <fullName evidence="4 16">DNA polymerase III subunit epsilon</fullName>
        <ecNumber evidence="3 16">2.7.7.7</ecNumber>
    </recommendedName>
</protein>
<evidence type="ECO:0000313" key="18">
    <source>
        <dbReference type="EMBL" id="MFK7161435.1"/>
    </source>
</evidence>
<dbReference type="Gene3D" id="3.30.420.10">
    <property type="entry name" value="Ribonuclease H-like superfamily/Ribonuclease H"/>
    <property type="match status" value="1"/>
</dbReference>
<dbReference type="NCBIfam" id="TIGR01406">
    <property type="entry name" value="dnaQ_proteo"/>
    <property type="match status" value="1"/>
</dbReference>
<evidence type="ECO:0000256" key="1">
    <source>
        <dbReference type="ARBA" id="ARBA00001936"/>
    </source>
</evidence>
<accession>A0ABW8PYU4</accession>
<evidence type="ECO:0000256" key="11">
    <source>
        <dbReference type="ARBA" id="ARBA00022839"/>
    </source>
</evidence>
<gene>
    <name evidence="16 18" type="primary">dnaQ</name>
    <name evidence="18" type="ORF">V6U78_10345</name>
</gene>
<keyword evidence="14 16" id="KW-0464">Manganese</keyword>
<evidence type="ECO:0000256" key="12">
    <source>
        <dbReference type="ARBA" id="ARBA00022842"/>
    </source>
</evidence>
<evidence type="ECO:0000256" key="16">
    <source>
        <dbReference type="RuleBase" id="RU364087"/>
    </source>
</evidence>
<keyword evidence="8 16" id="KW-0540">Nuclease</keyword>
<dbReference type="PANTHER" id="PTHR30231:SF41">
    <property type="entry name" value="DNA POLYMERASE III SUBUNIT EPSILON"/>
    <property type="match status" value="1"/>
</dbReference>
<dbReference type="NCBIfam" id="TIGR00573">
    <property type="entry name" value="dnaq"/>
    <property type="match status" value="1"/>
</dbReference>
<dbReference type="GO" id="GO:0003887">
    <property type="term" value="F:DNA-directed DNA polymerase activity"/>
    <property type="evidence" value="ECO:0007669"/>
    <property type="project" value="UniProtKB-EC"/>
</dbReference>
<dbReference type="SMART" id="SM00479">
    <property type="entry name" value="EXOIII"/>
    <property type="match status" value="1"/>
</dbReference>
<keyword evidence="5 16" id="KW-0808">Transferase</keyword>
<dbReference type="SUPFAM" id="SSF53098">
    <property type="entry name" value="Ribonuclease H-like"/>
    <property type="match status" value="1"/>
</dbReference>
<reference evidence="18 19" key="1">
    <citation type="submission" date="2024-02" db="EMBL/GenBank/DDBJ databases">
        <title>Marinospirillum sp. MEB 164 isolated from Lonar lake sediment.</title>
        <authorList>
            <person name="Joshi A."/>
            <person name="Thite S."/>
        </authorList>
    </citation>
    <scope>NUCLEOTIDE SEQUENCE [LARGE SCALE GENOMIC DNA]</scope>
    <source>
        <strain evidence="18 19">MEB164</strain>
    </source>
</reference>
<comment type="cofactor">
    <cofactor evidence="2 16">
        <name>Mg(2+)</name>
        <dbReference type="ChEBI" id="CHEBI:18420"/>
    </cofactor>
</comment>
<dbReference type="EMBL" id="JBANFI010000006">
    <property type="protein sequence ID" value="MFK7161435.1"/>
    <property type="molecule type" value="Genomic_DNA"/>
</dbReference>
<name>A0ABW8PYU4_9GAMM</name>
<evidence type="ECO:0000313" key="19">
    <source>
        <dbReference type="Proteomes" id="UP001621714"/>
    </source>
</evidence>
<keyword evidence="10 16" id="KW-0378">Hydrolase</keyword>
<comment type="function">
    <text evidence="16">DNA polymerase III is a complex, multichain enzyme responsible for most of the replicative synthesis in bacteria. The epsilon subunit contain the editing function and is a proofreading 3'-5' exonuclease.</text>
</comment>
<comment type="cofactor">
    <cofactor evidence="1 16">
        <name>Mn(2+)</name>
        <dbReference type="ChEBI" id="CHEBI:29035"/>
    </cofactor>
</comment>
<evidence type="ECO:0000256" key="2">
    <source>
        <dbReference type="ARBA" id="ARBA00001946"/>
    </source>
</evidence>
<evidence type="ECO:0000256" key="14">
    <source>
        <dbReference type="ARBA" id="ARBA00023211"/>
    </source>
</evidence>
<keyword evidence="9 16" id="KW-0479">Metal-binding</keyword>
<evidence type="ECO:0000256" key="5">
    <source>
        <dbReference type="ARBA" id="ARBA00022679"/>
    </source>
</evidence>
<evidence type="ECO:0000256" key="3">
    <source>
        <dbReference type="ARBA" id="ARBA00012417"/>
    </source>
</evidence>
<evidence type="ECO:0000259" key="17">
    <source>
        <dbReference type="SMART" id="SM00479"/>
    </source>
</evidence>
<evidence type="ECO:0000256" key="6">
    <source>
        <dbReference type="ARBA" id="ARBA00022695"/>
    </source>
</evidence>
<dbReference type="NCBIfam" id="NF004316">
    <property type="entry name" value="PRK05711.1"/>
    <property type="match status" value="1"/>
</dbReference>
<dbReference type="PANTHER" id="PTHR30231">
    <property type="entry name" value="DNA POLYMERASE III SUBUNIT EPSILON"/>
    <property type="match status" value="1"/>
</dbReference>
<evidence type="ECO:0000256" key="8">
    <source>
        <dbReference type="ARBA" id="ARBA00022722"/>
    </source>
</evidence>
<evidence type="ECO:0000256" key="4">
    <source>
        <dbReference type="ARBA" id="ARBA00020352"/>
    </source>
</evidence>
<dbReference type="RefSeq" id="WP_405340249.1">
    <property type="nucleotide sequence ID" value="NZ_JBANFI010000006.1"/>
</dbReference>
<evidence type="ECO:0000256" key="9">
    <source>
        <dbReference type="ARBA" id="ARBA00022723"/>
    </source>
</evidence>
<dbReference type="Pfam" id="PF00929">
    <property type="entry name" value="RNase_T"/>
    <property type="match status" value="1"/>
</dbReference>
<keyword evidence="19" id="KW-1185">Reference proteome</keyword>
<keyword evidence="13 16" id="KW-0239">DNA-directed DNA polymerase</keyword>
<dbReference type="InterPro" id="IPR006309">
    <property type="entry name" value="DnaQ_proteo"/>
</dbReference>
<evidence type="ECO:0000256" key="13">
    <source>
        <dbReference type="ARBA" id="ARBA00022932"/>
    </source>
</evidence>
<evidence type="ECO:0000256" key="10">
    <source>
        <dbReference type="ARBA" id="ARBA00022801"/>
    </source>
</evidence>
<dbReference type="InterPro" id="IPR006054">
    <property type="entry name" value="DnaQ"/>
</dbReference>
<comment type="catalytic activity">
    <reaction evidence="15 16">
        <text>DNA(n) + a 2'-deoxyribonucleoside 5'-triphosphate = DNA(n+1) + diphosphate</text>
        <dbReference type="Rhea" id="RHEA:22508"/>
        <dbReference type="Rhea" id="RHEA-COMP:17339"/>
        <dbReference type="Rhea" id="RHEA-COMP:17340"/>
        <dbReference type="ChEBI" id="CHEBI:33019"/>
        <dbReference type="ChEBI" id="CHEBI:61560"/>
        <dbReference type="ChEBI" id="CHEBI:173112"/>
        <dbReference type="EC" id="2.7.7.7"/>
    </reaction>
</comment>
<evidence type="ECO:0000256" key="15">
    <source>
        <dbReference type="ARBA" id="ARBA00049244"/>
    </source>
</evidence>
<dbReference type="Proteomes" id="UP001621714">
    <property type="component" value="Unassembled WGS sequence"/>
</dbReference>
<keyword evidence="11 16" id="KW-0269">Exonuclease</keyword>
<comment type="caution">
    <text evidence="18">The sequence shown here is derived from an EMBL/GenBank/DDBJ whole genome shotgun (WGS) entry which is preliminary data.</text>
</comment>
<feature type="domain" description="Exonuclease" evidence="17">
    <location>
        <begin position="2"/>
        <end position="180"/>
    </location>
</feature>
<dbReference type="InterPro" id="IPR013520">
    <property type="entry name" value="Ribonucl_H"/>
</dbReference>
<keyword evidence="12 16" id="KW-0460">Magnesium</keyword>
<dbReference type="CDD" id="cd06131">
    <property type="entry name" value="DNA_pol_III_epsilon_Ecoli_like"/>
    <property type="match status" value="1"/>
</dbReference>
<dbReference type="EC" id="2.7.7.7" evidence="3 16"/>
<proteinExistence type="predicted"/>
<keyword evidence="7 16" id="KW-0235">DNA replication</keyword>